<keyword evidence="5" id="KW-0808">Transferase</keyword>
<organism evidence="19">
    <name type="scientific">Arion vulgaris</name>
    <dbReference type="NCBI Taxonomy" id="1028688"/>
    <lineage>
        <taxon>Eukaryota</taxon>
        <taxon>Metazoa</taxon>
        <taxon>Spiralia</taxon>
        <taxon>Lophotrochozoa</taxon>
        <taxon>Mollusca</taxon>
        <taxon>Gastropoda</taxon>
        <taxon>Heterobranchia</taxon>
        <taxon>Euthyneura</taxon>
        <taxon>Panpulmonata</taxon>
        <taxon>Eupulmonata</taxon>
        <taxon>Stylommatophora</taxon>
        <taxon>Helicina</taxon>
        <taxon>Arionoidea</taxon>
        <taxon>Arionidae</taxon>
        <taxon>Arion</taxon>
    </lineage>
</organism>
<evidence type="ECO:0000256" key="6">
    <source>
        <dbReference type="ARBA" id="ARBA00022703"/>
    </source>
</evidence>
<evidence type="ECO:0000313" key="19">
    <source>
        <dbReference type="EMBL" id="CEK75509.1"/>
    </source>
</evidence>
<dbReference type="GO" id="GO:0006915">
    <property type="term" value="P:apoptotic process"/>
    <property type="evidence" value="ECO:0007669"/>
    <property type="project" value="UniProtKB-KW"/>
</dbReference>
<dbReference type="EC" id="2.3.2.23" evidence="3"/>
<dbReference type="GO" id="GO:0061631">
    <property type="term" value="F:ubiquitin conjugating enzyme activity"/>
    <property type="evidence" value="ECO:0007669"/>
    <property type="project" value="UniProtKB-EC"/>
</dbReference>
<evidence type="ECO:0000256" key="7">
    <source>
        <dbReference type="ARBA" id="ARBA00022741"/>
    </source>
</evidence>
<evidence type="ECO:0000256" key="15">
    <source>
        <dbReference type="SAM" id="MobiDB-lite"/>
    </source>
</evidence>
<dbReference type="GO" id="GO:0005634">
    <property type="term" value="C:nucleus"/>
    <property type="evidence" value="ECO:0007669"/>
    <property type="project" value="UniProtKB-SubCell"/>
</dbReference>
<dbReference type="GO" id="GO:0005524">
    <property type="term" value="F:ATP binding"/>
    <property type="evidence" value="ECO:0007669"/>
    <property type="project" value="UniProtKB-KW"/>
</dbReference>
<reference evidence="19" key="1">
    <citation type="submission" date="2014-12" db="EMBL/GenBank/DDBJ databases">
        <title>Insight into the proteome of Arion vulgaris.</title>
        <authorList>
            <person name="Aradska J."/>
            <person name="Bulat T."/>
            <person name="Smidak R."/>
            <person name="Sarate P."/>
            <person name="Gangsoo J."/>
            <person name="Sialana F."/>
            <person name="Bilban M."/>
            <person name="Lubec G."/>
        </authorList>
    </citation>
    <scope>NUCLEOTIDE SEQUENCE</scope>
    <source>
        <tissue evidence="19">Skin</tissue>
    </source>
</reference>
<keyword evidence="8" id="KW-0833">Ubl conjugation pathway</keyword>
<evidence type="ECO:0000256" key="3">
    <source>
        <dbReference type="ARBA" id="ARBA00012486"/>
    </source>
</evidence>
<gene>
    <name evidence="19" type="primary">ORF95816</name>
    <name evidence="17" type="synonym">ORF95806</name>
    <name evidence="18" type="synonym">ORF95811</name>
</gene>
<dbReference type="EMBL" id="HACG01028644">
    <property type="protein sequence ID" value="CEK75509.1"/>
    <property type="molecule type" value="Transcribed_RNA"/>
</dbReference>
<dbReference type="InterPro" id="IPR000608">
    <property type="entry name" value="UBC"/>
</dbReference>
<feature type="compositionally biased region" description="Low complexity" evidence="15">
    <location>
        <begin position="10"/>
        <end position="22"/>
    </location>
</feature>
<proteinExistence type="predicted"/>
<dbReference type="PROSITE" id="PS50127">
    <property type="entry name" value="UBC_2"/>
    <property type="match status" value="1"/>
</dbReference>
<evidence type="ECO:0000259" key="16">
    <source>
        <dbReference type="PROSITE" id="PS50127"/>
    </source>
</evidence>
<keyword evidence="6" id="KW-0053">Apoptosis</keyword>
<evidence type="ECO:0000256" key="8">
    <source>
        <dbReference type="ARBA" id="ARBA00022786"/>
    </source>
</evidence>
<dbReference type="EMBL" id="HACG01028643">
    <property type="protein sequence ID" value="CEK75508.1"/>
    <property type="molecule type" value="Transcribed_RNA"/>
</dbReference>
<accession>A0A0B7A3L2</accession>
<dbReference type="GO" id="GO:0004869">
    <property type="term" value="F:cysteine-type endopeptidase inhibitor activity"/>
    <property type="evidence" value="ECO:0007669"/>
    <property type="project" value="TreeGrafter"/>
</dbReference>
<dbReference type="AlphaFoldDB" id="A0A0B7A3L2"/>
<dbReference type="EMBL" id="HACG01028642">
    <property type="protein sequence ID" value="CEK75507.1"/>
    <property type="molecule type" value="Transcribed_RNA"/>
</dbReference>
<evidence type="ECO:0000256" key="13">
    <source>
        <dbReference type="ARBA" id="ARBA00042316"/>
    </source>
</evidence>
<sequence>MSYVKSAYLTSSSSTPQPSTSTEGHVSPKTESAGGDSSVIVANFELLEGGSDGAGNLGAVPDFLNAKWDPDDLTDTEVTPPSPACIRRIKNDILAIYSDPPPGLCVMPDPNNITKIHALLTGPFDTPYEGGFFYFLIRFPADYPISPPRVRLMTTGNGTVRFNPNLYKNGKVCLSILGTWAGPSWSPAQTLSTVLISIQSLMNEKPYHNEPGFKHERTSGDSKHYNDIIQHETLRVAVCDMIEGNIRIPDTLRAVMESSFPDYYKYYIQVCENLQYLDGIDMNDPFGDTRPKFDFRSQARRLKVIRARLDNNTMETDSEEEEAEDDEDRDKEEGNDS</sequence>
<comment type="subcellular location">
    <subcellularLocation>
        <location evidence="2">Cytoplasm</location>
    </subcellularLocation>
    <subcellularLocation>
        <location evidence="1">Nucleus</location>
    </subcellularLocation>
</comment>
<dbReference type="CDD" id="cd23809">
    <property type="entry name" value="UBCc_UBE2Z"/>
    <property type="match status" value="1"/>
</dbReference>
<dbReference type="InterPro" id="IPR016135">
    <property type="entry name" value="UBQ-conjugating_enzyme/RWD"/>
</dbReference>
<evidence type="ECO:0000256" key="12">
    <source>
        <dbReference type="ARBA" id="ARBA00041798"/>
    </source>
</evidence>
<dbReference type="PANTHER" id="PTHR46116:SF26">
    <property type="entry name" value="UBIQUITIN-CONJUGATING ENZYME E2 Z"/>
    <property type="match status" value="1"/>
</dbReference>
<evidence type="ECO:0000256" key="11">
    <source>
        <dbReference type="ARBA" id="ARBA00039894"/>
    </source>
</evidence>
<protein>
    <recommendedName>
        <fullName evidence="11">Ubiquitin-conjugating enzyme E2 Z</fullName>
        <ecNumber evidence="3">2.3.2.23</ecNumber>
    </recommendedName>
    <alternativeName>
        <fullName evidence="12">E2 ubiquitin-conjugating enzyme Z</fullName>
    </alternativeName>
    <alternativeName>
        <fullName evidence="14">Ubiquitin carrier protein Z</fullName>
    </alternativeName>
    <alternativeName>
        <fullName evidence="13">Ubiquitin-protein ligase Z</fullName>
    </alternativeName>
</protein>
<feature type="compositionally biased region" description="Acidic residues" evidence="15">
    <location>
        <begin position="316"/>
        <end position="330"/>
    </location>
</feature>
<dbReference type="GO" id="GO:0043066">
    <property type="term" value="P:negative regulation of apoptotic process"/>
    <property type="evidence" value="ECO:0007669"/>
    <property type="project" value="TreeGrafter"/>
</dbReference>
<dbReference type="FunFam" id="3.10.110.10:FF:000046">
    <property type="entry name" value="Ubiquitin-conjugating enzyme E2 Z"/>
    <property type="match status" value="1"/>
</dbReference>
<feature type="region of interest" description="Disordered" evidence="15">
    <location>
        <begin position="309"/>
        <end position="337"/>
    </location>
</feature>
<dbReference type="SMART" id="SM00212">
    <property type="entry name" value="UBCc"/>
    <property type="match status" value="1"/>
</dbReference>
<dbReference type="Gene3D" id="3.10.110.10">
    <property type="entry name" value="Ubiquitin Conjugating Enzyme"/>
    <property type="match status" value="1"/>
</dbReference>
<feature type="region of interest" description="Disordered" evidence="15">
    <location>
        <begin position="1"/>
        <end position="34"/>
    </location>
</feature>
<evidence type="ECO:0000256" key="2">
    <source>
        <dbReference type="ARBA" id="ARBA00004496"/>
    </source>
</evidence>
<keyword evidence="9" id="KW-0067">ATP-binding</keyword>
<evidence type="ECO:0000256" key="10">
    <source>
        <dbReference type="ARBA" id="ARBA00023242"/>
    </source>
</evidence>
<keyword evidence="10" id="KW-0539">Nucleus</keyword>
<evidence type="ECO:0000313" key="17">
    <source>
        <dbReference type="EMBL" id="CEK75507.1"/>
    </source>
</evidence>
<evidence type="ECO:0000313" key="18">
    <source>
        <dbReference type="EMBL" id="CEK75508.1"/>
    </source>
</evidence>
<feature type="domain" description="UBC core" evidence="16">
    <location>
        <begin position="84"/>
        <end position="238"/>
    </location>
</feature>
<dbReference type="GO" id="GO:0005737">
    <property type="term" value="C:cytoplasm"/>
    <property type="evidence" value="ECO:0007669"/>
    <property type="project" value="UniProtKB-SubCell"/>
</dbReference>
<evidence type="ECO:0000256" key="14">
    <source>
        <dbReference type="ARBA" id="ARBA00042401"/>
    </source>
</evidence>
<evidence type="ECO:0000256" key="4">
    <source>
        <dbReference type="ARBA" id="ARBA00022490"/>
    </source>
</evidence>
<keyword evidence="4" id="KW-0963">Cytoplasm</keyword>
<keyword evidence="7" id="KW-0547">Nucleotide-binding</keyword>
<dbReference type="PANTHER" id="PTHR46116">
    <property type="entry name" value="(E3-INDEPENDENT) E2 UBIQUITIN-CONJUGATING ENZYME"/>
    <property type="match status" value="1"/>
</dbReference>
<name>A0A0B7A3L2_9EUPU</name>
<evidence type="ECO:0000256" key="1">
    <source>
        <dbReference type="ARBA" id="ARBA00004123"/>
    </source>
</evidence>
<evidence type="ECO:0000256" key="5">
    <source>
        <dbReference type="ARBA" id="ARBA00022679"/>
    </source>
</evidence>
<dbReference type="Pfam" id="PF00179">
    <property type="entry name" value="UQ_con"/>
    <property type="match status" value="1"/>
</dbReference>
<evidence type="ECO:0000256" key="9">
    <source>
        <dbReference type="ARBA" id="ARBA00022840"/>
    </source>
</evidence>
<dbReference type="SUPFAM" id="SSF54495">
    <property type="entry name" value="UBC-like"/>
    <property type="match status" value="1"/>
</dbReference>